<evidence type="ECO:0000313" key="2">
    <source>
        <dbReference type="Proteomes" id="UP001472677"/>
    </source>
</evidence>
<dbReference type="PANTHER" id="PTHR31973:SF187">
    <property type="entry name" value="MUTATOR TRANSPOSASE MUDRA PROTEIN"/>
    <property type="match status" value="1"/>
</dbReference>
<keyword evidence="2" id="KW-1185">Reference proteome</keyword>
<evidence type="ECO:0000313" key="1">
    <source>
        <dbReference type="EMBL" id="KAK8510693.1"/>
    </source>
</evidence>
<dbReference type="PANTHER" id="PTHR31973">
    <property type="entry name" value="POLYPROTEIN, PUTATIVE-RELATED"/>
    <property type="match status" value="1"/>
</dbReference>
<accession>A0ABR2BU65</accession>
<proteinExistence type="predicted"/>
<protein>
    <recommendedName>
        <fullName evidence="3">MULE transposase domain-containing protein</fullName>
    </recommendedName>
</protein>
<reference evidence="1 2" key="1">
    <citation type="journal article" date="2024" name="G3 (Bethesda)">
        <title>Genome assembly of Hibiscus sabdariffa L. provides insights into metabolisms of medicinal natural products.</title>
        <authorList>
            <person name="Kim T."/>
        </authorList>
    </citation>
    <scope>NUCLEOTIDE SEQUENCE [LARGE SCALE GENOMIC DNA]</scope>
    <source>
        <strain evidence="1">TK-2024</strain>
        <tissue evidence="1">Old leaves</tissue>
    </source>
</reference>
<evidence type="ECO:0008006" key="3">
    <source>
        <dbReference type="Google" id="ProtNLM"/>
    </source>
</evidence>
<comment type="caution">
    <text evidence="1">The sequence shown here is derived from an EMBL/GenBank/DDBJ whole genome shotgun (WGS) entry which is preliminary data.</text>
</comment>
<gene>
    <name evidence="1" type="ORF">V6N12_067143</name>
</gene>
<name>A0ABR2BU65_9ROSI</name>
<sequence>MIDTKPTRGSHDSLDNELAFEFGYCSDVSDQLYLEYATSDNDSHFPRKRKHHEFDAEIDMKNPASDLNIENSHAWTFMSDRQKGLISILRSLFPDSEHRFCVRHMYQNFVKISEHRGKALKDYFWAATRASYPGEFNYWMNKIEKTSDSAYKWLKNKLAQEWSM</sequence>
<dbReference type="Proteomes" id="UP001472677">
    <property type="component" value="Unassembled WGS sequence"/>
</dbReference>
<dbReference type="EMBL" id="JBBPBM010000083">
    <property type="protein sequence ID" value="KAK8510693.1"/>
    <property type="molecule type" value="Genomic_DNA"/>
</dbReference>
<organism evidence="1 2">
    <name type="scientific">Hibiscus sabdariffa</name>
    <name type="common">roselle</name>
    <dbReference type="NCBI Taxonomy" id="183260"/>
    <lineage>
        <taxon>Eukaryota</taxon>
        <taxon>Viridiplantae</taxon>
        <taxon>Streptophyta</taxon>
        <taxon>Embryophyta</taxon>
        <taxon>Tracheophyta</taxon>
        <taxon>Spermatophyta</taxon>
        <taxon>Magnoliopsida</taxon>
        <taxon>eudicotyledons</taxon>
        <taxon>Gunneridae</taxon>
        <taxon>Pentapetalae</taxon>
        <taxon>rosids</taxon>
        <taxon>malvids</taxon>
        <taxon>Malvales</taxon>
        <taxon>Malvaceae</taxon>
        <taxon>Malvoideae</taxon>
        <taxon>Hibiscus</taxon>
    </lineage>
</organism>